<evidence type="ECO:0000256" key="8">
    <source>
        <dbReference type="SAM" id="Phobius"/>
    </source>
</evidence>
<organism evidence="9 10">
    <name type="scientific">Streptomyces mirabilis</name>
    <dbReference type="NCBI Taxonomy" id="68239"/>
    <lineage>
        <taxon>Bacteria</taxon>
        <taxon>Bacillati</taxon>
        <taxon>Actinomycetota</taxon>
        <taxon>Actinomycetes</taxon>
        <taxon>Kitasatosporales</taxon>
        <taxon>Streptomycetaceae</taxon>
        <taxon>Streptomyces</taxon>
    </lineage>
</organism>
<protein>
    <submittedName>
        <fullName evidence="9">V/A-type H+-transporting ATPase subunit I</fullName>
    </submittedName>
</protein>
<feature type="transmembrane region" description="Helical" evidence="8">
    <location>
        <begin position="326"/>
        <end position="353"/>
    </location>
</feature>
<dbReference type="InterPro" id="IPR002490">
    <property type="entry name" value="V-ATPase_116kDa_su"/>
</dbReference>
<keyword evidence="3" id="KW-0813">Transport</keyword>
<evidence type="ECO:0000256" key="1">
    <source>
        <dbReference type="ARBA" id="ARBA00004141"/>
    </source>
</evidence>
<keyword evidence="5 8" id="KW-1133">Transmembrane helix</keyword>
<evidence type="ECO:0000256" key="5">
    <source>
        <dbReference type="ARBA" id="ARBA00022989"/>
    </source>
</evidence>
<accession>A0A1I2N8X0</accession>
<dbReference type="GO" id="GO:0016471">
    <property type="term" value="C:vacuolar proton-transporting V-type ATPase complex"/>
    <property type="evidence" value="ECO:0007669"/>
    <property type="project" value="TreeGrafter"/>
</dbReference>
<evidence type="ECO:0000256" key="2">
    <source>
        <dbReference type="ARBA" id="ARBA00009904"/>
    </source>
</evidence>
<dbReference type="PANTHER" id="PTHR11629:SF63">
    <property type="entry name" value="V-TYPE PROTON ATPASE SUBUNIT A"/>
    <property type="match status" value="1"/>
</dbReference>
<comment type="similarity">
    <text evidence="2">Belongs to the V-ATPase 116 kDa subunit family.</text>
</comment>
<feature type="transmembrane region" description="Helical" evidence="8">
    <location>
        <begin position="263"/>
        <end position="284"/>
    </location>
</feature>
<evidence type="ECO:0000256" key="6">
    <source>
        <dbReference type="ARBA" id="ARBA00023065"/>
    </source>
</evidence>
<dbReference type="EMBL" id="FONR01000014">
    <property type="protein sequence ID" value="SFF99319.1"/>
    <property type="molecule type" value="Genomic_DNA"/>
</dbReference>
<feature type="transmembrane region" description="Helical" evidence="8">
    <location>
        <begin position="181"/>
        <end position="209"/>
    </location>
</feature>
<dbReference type="GO" id="GO:0046961">
    <property type="term" value="F:proton-transporting ATPase activity, rotational mechanism"/>
    <property type="evidence" value="ECO:0007669"/>
    <property type="project" value="InterPro"/>
</dbReference>
<dbReference type="GO" id="GO:0051117">
    <property type="term" value="F:ATPase binding"/>
    <property type="evidence" value="ECO:0007669"/>
    <property type="project" value="TreeGrafter"/>
</dbReference>
<reference evidence="9 10" key="1">
    <citation type="submission" date="2016-10" db="EMBL/GenBank/DDBJ databases">
        <authorList>
            <person name="de Groot N.N."/>
        </authorList>
    </citation>
    <scope>NUCLEOTIDE SEQUENCE [LARGE SCALE GENOMIC DNA]</scope>
    <source>
        <strain evidence="9 10">OK461</strain>
    </source>
</reference>
<dbReference type="AlphaFoldDB" id="A0A1I2N8X0"/>
<feature type="transmembrane region" description="Helical" evidence="8">
    <location>
        <begin position="365"/>
        <end position="389"/>
    </location>
</feature>
<evidence type="ECO:0000256" key="7">
    <source>
        <dbReference type="ARBA" id="ARBA00023136"/>
    </source>
</evidence>
<evidence type="ECO:0000313" key="10">
    <source>
        <dbReference type="Proteomes" id="UP000181942"/>
    </source>
</evidence>
<dbReference type="GO" id="GO:0007035">
    <property type="term" value="P:vacuolar acidification"/>
    <property type="evidence" value="ECO:0007669"/>
    <property type="project" value="TreeGrafter"/>
</dbReference>
<feature type="transmembrane region" description="Helical" evidence="8">
    <location>
        <begin position="221"/>
        <end position="243"/>
    </location>
</feature>
<feature type="transmembrane region" description="Helical" evidence="8">
    <location>
        <begin position="409"/>
        <end position="435"/>
    </location>
</feature>
<keyword evidence="7 8" id="KW-0472">Membrane</keyword>
<name>A0A1I2N8X0_9ACTN</name>
<proteinExistence type="inferred from homology"/>
<sequence length="478" mass="49388">MSRAEVARPVRMQRVAIVAPQATLRDALVRIAEAGNVEIDRIDDPAHAAPGPAARRLQRLRTQSADAVLCAAPPDLDALEQAGRADLLAGEAQLEERIAGAVRRGTMAALAGWCPAAEVHPTAARLTDIGGVLVPLPPPGGTDPPTLLRFTGPVRRSFAPLVRTYGTVPYADVDPTLPAGIVYVVMFGVMFGDAGHGALLLLAALLLYLGRPRRLAPLRRLWPFVAGAGLASALAGIAYGEFFGPTGVLPVLWLNPLAQPMRLLAAAVALGAVLLALAYGVGTVNRWREGGPANALYAASGIAGAALFLGLAVLVAGAYLGHADYALGGAALALTGLALAGSGLFTASAGGVGGAVQTGVQLFDVVVRIGSNVVSFARLAAFGLTHAALGEIVWHGTTGLADRGPGALLMAVLVFTVGNALAFALEALVAGVQALRLEFYELFSRVFETQGRPFRPWQVPVQHTPVQHTPVPHTEVAS</sequence>
<evidence type="ECO:0000256" key="3">
    <source>
        <dbReference type="ARBA" id="ARBA00022448"/>
    </source>
</evidence>
<dbReference type="GO" id="GO:0033179">
    <property type="term" value="C:proton-transporting V-type ATPase, V0 domain"/>
    <property type="evidence" value="ECO:0007669"/>
    <property type="project" value="InterPro"/>
</dbReference>
<keyword evidence="4 8" id="KW-0812">Transmembrane</keyword>
<dbReference type="Pfam" id="PF01496">
    <property type="entry name" value="V_ATPase_I"/>
    <property type="match status" value="1"/>
</dbReference>
<evidence type="ECO:0000256" key="4">
    <source>
        <dbReference type="ARBA" id="ARBA00022692"/>
    </source>
</evidence>
<dbReference type="Proteomes" id="UP000181942">
    <property type="component" value="Unassembled WGS sequence"/>
</dbReference>
<keyword evidence="6" id="KW-0406">Ion transport</keyword>
<feature type="transmembrane region" description="Helical" evidence="8">
    <location>
        <begin position="296"/>
        <end position="320"/>
    </location>
</feature>
<dbReference type="PANTHER" id="PTHR11629">
    <property type="entry name" value="VACUOLAR PROTON ATPASES"/>
    <property type="match status" value="1"/>
</dbReference>
<comment type="subcellular location">
    <subcellularLocation>
        <location evidence="1">Membrane</location>
        <topology evidence="1">Multi-pass membrane protein</topology>
    </subcellularLocation>
</comment>
<gene>
    <name evidence="9" type="ORF">SAMN02787118_114226</name>
</gene>
<dbReference type="RefSeq" id="WP_075030849.1">
    <property type="nucleotide sequence ID" value="NZ_FONR01000014.1"/>
</dbReference>
<evidence type="ECO:0000313" key="9">
    <source>
        <dbReference type="EMBL" id="SFF99319.1"/>
    </source>
</evidence>